<dbReference type="GO" id="GO:0003677">
    <property type="term" value="F:DNA binding"/>
    <property type="evidence" value="ECO:0007669"/>
    <property type="project" value="InterPro"/>
</dbReference>
<dbReference type="PRINTS" id="PR00038">
    <property type="entry name" value="HTHLUXR"/>
</dbReference>
<dbReference type="InterPro" id="IPR016032">
    <property type="entry name" value="Sig_transdc_resp-reg_C-effctor"/>
</dbReference>
<dbReference type="PANTHER" id="PTHR16305:SF35">
    <property type="entry name" value="TRANSCRIPTIONAL ACTIVATOR DOMAIN"/>
    <property type="match status" value="1"/>
</dbReference>
<dbReference type="PROSITE" id="PS50043">
    <property type="entry name" value="HTH_LUXR_2"/>
    <property type="match status" value="1"/>
</dbReference>
<dbReference type="EMBL" id="AP022587">
    <property type="protein sequence ID" value="BBY23125.1"/>
    <property type="molecule type" value="Genomic_DNA"/>
</dbReference>
<keyword evidence="5" id="KW-1185">Reference proteome</keyword>
<gene>
    <name evidence="4" type="ORF">MSTO_33300</name>
</gene>
<dbReference type="Gene3D" id="1.10.10.10">
    <property type="entry name" value="Winged helix-like DNA-binding domain superfamily/Winged helix DNA-binding domain"/>
    <property type="match status" value="1"/>
</dbReference>
<dbReference type="SMART" id="SM00421">
    <property type="entry name" value="HTH_LUXR"/>
    <property type="match status" value="1"/>
</dbReference>
<dbReference type="InterPro" id="IPR036388">
    <property type="entry name" value="WH-like_DNA-bd_sf"/>
</dbReference>
<keyword evidence="2" id="KW-0067">ATP-binding</keyword>
<reference evidence="4 5" key="1">
    <citation type="journal article" date="2019" name="Emerg. Microbes Infect.">
        <title>Comprehensive subspecies identification of 175 nontuberculous mycobacteria species based on 7547 genomic profiles.</title>
        <authorList>
            <person name="Matsumoto Y."/>
            <person name="Kinjo T."/>
            <person name="Motooka D."/>
            <person name="Nabeya D."/>
            <person name="Jung N."/>
            <person name="Uechi K."/>
            <person name="Horii T."/>
            <person name="Iida T."/>
            <person name="Fujita J."/>
            <person name="Nakamura S."/>
        </authorList>
    </citation>
    <scope>NUCLEOTIDE SEQUENCE [LARGE SCALE GENOMIC DNA]</scope>
    <source>
        <strain evidence="4 5">JCM 17783</strain>
    </source>
</reference>
<dbReference type="InterPro" id="IPR041664">
    <property type="entry name" value="AAA_16"/>
</dbReference>
<dbReference type="GO" id="GO:0006355">
    <property type="term" value="P:regulation of DNA-templated transcription"/>
    <property type="evidence" value="ECO:0007669"/>
    <property type="project" value="InterPro"/>
</dbReference>
<evidence type="ECO:0000256" key="2">
    <source>
        <dbReference type="ARBA" id="ARBA00022840"/>
    </source>
</evidence>
<dbReference type="SUPFAM" id="SSF46894">
    <property type="entry name" value="C-terminal effector domain of the bipartite response regulators"/>
    <property type="match status" value="1"/>
</dbReference>
<evidence type="ECO:0000256" key="1">
    <source>
        <dbReference type="ARBA" id="ARBA00022741"/>
    </source>
</evidence>
<dbReference type="SUPFAM" id="SSF48452">
    <property type="entry name" value="TPR-like"/>
    <property type="match status" value="1"/>
</dbReference>
<dbReference type="Pfam" id="PF13191">
    <property type="entry name" value="AAA_16"/>
    <property type="match status" value="1"/>
</dbReference>
<evidence type="ECO:0000259" key="3">
    <source>
        <dbReference type="PROSITE" id="PS50043"/>
    </source>
</evidence>
<dbReference type="InterPro" id="IPR000792">
    <property type="entry name" value="Tscrpt_reg_LuxR_C"/>
</dbReference>
<dbReference type="SUPFAM" id="SSF52540">
    <property type="entry name" value="P-loop containing nucleoside triphosphate hydrolases"/>
    <property type="match status" value="1"/>
</dbReference>
<protein>
    <submittedName>
        <fullName evidence="4">Transcriptional regulator</fullName>
    </submittedName>
</protein>
<dbReference type="Pfam" id="PF00196">
    <property type="entry name" value="GerE"/>
    <property type="match status" value="1"/>
</dbReference>
<name>A0A7I7Q9Y5_9MYCO</name>
<dbReference type="GO" id="GO:0005737">
    <property type="term" value="C:cytoplasm"/>
    <property type="evidence" value="ECO:0007669"/>
    <property type="project" value="TreeGrafter"/>
</dbReference>
<dbReference type="PANTHER" id="PTHR16305">
    <property type="entry name" value="TESTICULAR SOLUBLE ADENYLYL CYCLASE"/>
    <property type="match status" value="1"/>
</dbReference>
<dbReference type="GO" id="GO:0005524">
    <property type="term" value="F:ATP binding"/>
    <property type="evidence" value="ECO:0007669"/>
    <property type="project" value="UniProtKB-KW"/>
</dbReference>
<proteinExistence type="predicted"/>
<evidence type="ECO:0000313" key="4">
    <source>
        <dbReference type="EMBL" id="BBY23125.1"/>
    </source>
</evidence>
<accession>A0A7I7Q9Y5</accession>
<keyword evidence="1" id="KW-0547">Nucleotide-binding</keyword>
<sequence length="884" mass="94142">MSGEAGIGKTALLDDIVARSGDIRIIRISGAESELELAFGSLQQLCAPLHQFMERLSEPQHNALRVALGIRGGDPPDALLVGLALLGLLGEAAGDQTTMCIIDDAQWLDSASLHMLTIAARRIVADPVAMIFATRDTSTVRELAGLPELTLRGLGAADARALLAATLPGRLDEQVLANIISEATGNPLALLEIPKALSQNELAGGYGIAQAAPPASVVERSFLRQIRGIPAPTRTLLVLAACEPTGRSDWLWAAAAKLGVAPDAVTPAQAAELVNDHNGIRFRHPLIRTAIYRSASLAERRRAHGALAEVITEESSADHRAWHHAHAAAGPDADVADALELSAERARARGGIAASAAFIERAAHLSVDVDLRARRALSAAQAKLEAGSIEAADHLLAVATDSSDDESIGATAELLRARLTFATRRGNDAPPLLLAAAQRLSKTNAPLSRETFLEALTAAALVGRFASDPHNTASRIAQVAHRDAPPEPHSPHAIDDLLSGLILRLRDGHAAAAPRLRSAVTKFLQEDAAGTAEPRWHEIAYMVCLDLFDQDSYNHLVSRQTRALRATGALSVMPPALVTEAGMSVTAGKFVRAEMLLGEAATIVTATTGGAMPDTPIHCYLAAYRGQEDQCREHVEHKLREAQDVGQGFESATALYALAILHIGLGQFQDALTAASRGVDYDELGICGYLLAELVEAASRCGDSTAAREALARLTARTDASPTGTAKGIGARSAALVCTDDDADALYREALAQLQRSPAVVYLARTHLVYGEWLRRVKRRSEARTQLRTAYDLFTHMGADGFARRARRELTATGEKVITHTPRAATGLTTQETQIAALVRDGYTNAEIAGQLFLSPRTVEWHLGHIFTKLGVASRRSLRGLTLR</sequence>
<evidence type="ECO:0000313" key="5">
    <source>
        <dbReference type="Proteomes" id="UP000467130"/>
    </source>
</evidence>
<dbReference type="CDD" id="cd06170">
    <property type="entry name" value="LuxR_C_like"/>
    <property type="match status" value="1"/>
</dbReference>
<dbReference type="Proteomes" id="UP000467130">
    <property type="component" value="Chromosome"/>
</dbReference>
<dbReference type="KEGG" id="msto:MSTO_33300"/>
<organism evidence="4 5">
    <name type="scientific">Mycobacterium stomatepiae</name>
    <dbReference type="NCBI Taxonomy" id="470076"/>
    <lineage>
        <taxon>Bacteria</taxon>
        <taxon>Bacillati</taxon>
        <taxon>Actinomycetota</taxon>
        <taxon>Actinomycetes</taxon>
        <taxon>Mycobacteriales</taxon>
        <taxon>Mycobacteriaceae</taxon>
        <taxon>Mycobacterium</taxon>
        <taxon>Mycobacterium simiae complex</taxon>
    </lineage>
</organism>
<feature type="domain" description="HTH luxR-type" evidence="3">
    <location>
        <begin position="821"/>
        <end position="884"/>
    </location>
</feature>
<dbReference type="InterPro" id="IPR027417">
    <property type="entry name" value="P-loop_NTPase"/>
</dbReference>
<dbReference type="GO" id="GO:0004016">
    <property type="term" value="F:adenylate cyclase activity"/>
    <property type="evidence" value="ECO:0007669"/>
    <property type="project" value="TreeGrafter"/>
</dbReference>
<dbReference type="PROSITE" id="PS00622">
    <property type="entry name" value="HTH_LUXR_1"/>
    <property type="match status" value="1"/>
</dbReference>
<dbReference type="InterPro" id="IPR011990">
    <property type="entry name" value="TPR-like_helical_dom_sf"/>
</dbReference>
<dbReference type="AlphaFoldDB" id="A0A7I7Q9Y5"/>